<evidence type="ECO:0000313" key="14">
    <source>
        <dbReference type="Proteomes" id="UP000178187"/>
    </source>
</evidence>
<evidence type="ECO:0000256" key="6">
    <source>
        <dbReference type="ARBA" id="ARBA00022679"/>
    </source>
</evidence>
<comment type="similarity">
    <text evidence="2 10">Belongs to the RNA methyltransferase RsmE family.</text>
</comment>
<dbReference type="GO" id="GO:0070475">
    <property type="term" value="P:rRNA base methylation"/>
    <property type="evidence" value="ECO:0007669"/>
    <property type="project" value="TreeGrafter"/>
</dbReference>
<dbReference type="InterPro" id="IPR046886">
    <property type="entry name" value="RsmE_MTase_dom"/>
</dbReference>
<dbReference type="Gene3D" id="3.40.1280.10">
    <property type="match status" value="1"/>
</dbReference>
<comment type="caution">
    <text evidence="13">The sequence shown here is derived from an EMBL/GenBank/DDBJ whole genome shotgun (WGS) entry which is preliminary data.</text>
</comment>
<keyword evidence="6 10" id="KW-0808">Transferase</keyword>
<dbReference type="AlphaFoldDB" id="A0A1G1L3R1"/>
<evidence type="ECO:0000256" key="8">
    <source>
        <dbReference type="ARBA" id="ARBA00025699"/>
    </source>
</evidence>
<dbReference type="InterPro" id="IPR006700">
    <property type="entry name" value="RsmE"/>
</dbReference>
<dbReference type="GO" id="GO:0005737">
    <property type="term" value="C:cytoplasm"/>
    <property type="evidence" value="ECO:0007669"/>
    <property type="project" value="UniProtKB-SubCell"/>
</dbReference>
<evidence type="ECO:0000256" key="5">
    <source>
        <dbReference type="ARBA" id="ARBA00022603"/>
    </source>
</evidence>
<dbReference type="SUPFAM" id="SSF88697">
    <property type="entry name" value="PUA domain-like"/>
    <property type="match status" value="1"/>
</dbReference>
<keyword evidence="4 10" id="KW-0698">rRNA processing</keyword>
<dbReference type="InterPro" id="IPR015947">
    <property type="entry name" value="PUA-like_sf"/>
</dbReference>
<dbReference type="EMBL" id="MHFR01000004">
    <property type="protein sequence ID" value="OGW99509.1"/>
    <property type="molecule type" value="Genomic_DNA"/>
</dbReference>
<evidence type="ECO:0000256" key="3">
    <source>
        <dbReference type="ARBA" id="ARBA00022490"/>
    </source>
</evidence>
<dbReference type="NCBIfam" id="TIGR00046">
    <property type="entry name" value="RsmE family RNA methyltransferase"/>
    <property type="match status" value="1"/>
</dbReference>
<comment type="catalytic activity">
    <reaction evidence="9 10">
        <text>uridine(1498) in 16S rRNA + S-adenosyl-L-methionine = N(3)-methyluridine(1498) in 16S rRNA + S-adenosyl-L-homocysteine + H(+)</text>
        <dbReference type="Rhea" id="RHEA:42920"/>
        <dbReference type="Rhea" id="RHEA-COMP:10283"/>
        <dbReference type="Rhea" id="RHEA-COMP:10284"/>
        <dbReference type="ChEBI" id="CHEBI:15378"/>
        <dbReference type="ChEBI" id="CHEBI:57856"/>
        <dbReference type="ChEBI" id="CHEBI:59789"/>
        <dbReference type="ChEBI" id="CHEBI:65315"/>
        <dbReference type="ChEBI" id="CHEBI:74502"/>
        <dbReference type="EC" id="2.1.1.193"/>
    </reaction>
</comment>
<protein>
    <recommendedName>
        <fullName evidence="10">Ribosomal RNA small subunit methyltransferase E</fullName>
        <ecNumber evidence="10">2.1.1.193</ecNumber>
    </recommendedName>
</protein>
<keyword evidence="7 10" id="KW-0949">S-adenosyl-L-methionine</keyword>
<evidence type="ECO:0000256" key="2">
    <source>
        <dbReference type="ARBA" id="ARBA00005528"/>
    </source>
</evidence>
<dbReference type="Proteomes" id="UP000178187">
    <property type="component" value="Unassembled WGS sequence"/>
</dbReference>
<dbReference type="GO" id="GO:0070042">
    <property type="term" value="F:rRNA (uridine-N3-)-methyltransferase activity"/>
    <property type="evidence" value="ECO:0007669"/>
    <property type="project" value="TreeGrafter"/>
</dbReference>
<dbReference type="SUPFAM" id="SSF75217">
    <property type="entry name" value="alpha/beta knot"/>
    <property type="match status" value="1"/>
</dbReference>
<reference evidence="13 14" key="1">
    <citation type="journal article" date="2016" name="Nat. Commun.">
        <title>Thousands of microbial genomes shed light on interconnected biogeochemical processes in an aquifer system.</title>
        <authorList>
            <person name="Anantharaman K."/>
            <person name="Brown C.T."/>
            <person name="Hug L.A."/>
            <person name="Sharon I."/>
            <person name="Castelle C.J."/>
            <person name="Probst A.J."/>
            <person name="Thomas B.C."/>
            <person name="Singh A."/>
            <person name="Wilkins M.J."/>
            <person name="Karaoz U."/>
            <person name="Brodie E.L."/>
            <person name="Williams K.H."/>
            <person name="Hubbard S.S."/>
            <person name="Banfield J.F."/>
        </authorList>
    </citation>
    <scope>NUCLEOTIDE SEQUENCE [LARGE SCALE GENOMIC DNA]</scope>
</reference>
<feature type="domain" description="Ribosomal RNA small subunit methyltransferase E methyltransferase" evidence="11">
    <location>
        <begin position="87"/>
        <end position="256"/>
    </location>
</feature>
<comment type="subcellular location">
    <subcellularLocation>
        <location evidence="1 10">Cytoplasm</location>
    </subcellularLocation>
</comment>
<dbReference type="PANTHER" id="PTHR30027:SF3">
    <property type="entry name" value="16S RRNA (URACIL(1498)-N(3))-METHYLTRANSFERASE"/>
    <property type="match status" value="1"/>
</dbReference>
<evidence type="ECO:0000259" key="11">
    <source>
        <dbReference type="Pfam" id="PF04452"/>
    </source>
</evidence>
<gene>
    <name evidence="13" type="ORF">A3G33_07810</name>
</gene>
<dbReference type="PANTHER" id="PTHR30027">
    <property type="entry name" value="RIBOSOMAL RNA SMALL SUBUNIT METHYLTRANSFERASE E"/>
    <property type="match status" value="1"/>
</dbReference>
<evidence type="ECO:0000256" key="7">
    <source>
        <dbReference type="ARBA" id="ARBA00022691"/>
    </source>
</evidence>
<evidence type="ECO:0000256" key="1">
    <source>
        <dbReference type="ARBA" id="ARBA00004496"/>
    </source>
</evidence>
<keyword evidence="5 10" id="KW-0489">Methyltransferase</keyword>
<name>A0A1G1L3R1_9BACT</name>
<evidence type="ECO:0000313" key="13">
    <source>
        <dbReference type="EMBL" id="OGW99509.1"/>
    </source>
</evidence>
<accession>A0A1G1L3R1</accession>
<dbReference type="Pfam" id="PF20260">
    <property type="entry name" value="PUA_4"/>
    <property type="match status" value="1"/>
</dbReference>
<comment type="function">
    <text evidence="8 10">Specifically methylates the N3 position of the uracil ring of uridine 1498 (m3U1498) in 16S rRNA. Acts on the fully assembled 30S ribosomal subunit.</text>
</comment>
<keyword evidence="3 10" id="KW-0963">Cytoplasm</keyword>
<sequence>MTRALKRFLIKESIRKINSEGNPFYSEVLLGKEESHHLKNVLRVNQSEKCLILDPKGNEFIGEVQSFRDDGQCEIRVLEKTSGSSPLAFKLTVAQAIPQNRKMDIIVEKAAELGVNALIPLITERTIVRLPKEKTEKVVERWQRIANQTVKQSRQRIIPEICDITNFRALWTDEKRFGEVIVLHPEPASVLLCESLFSSLRSDKELKKKFLFVIGPEGGFSGREIEFAKSKRTKIASLGEGLLKTDTAFVVAVGLFKLWSFQTNDG</sequence>
<feature type="domain" description="Ribosomal RNA small subunit methyltransferase E PUA-like" evidence="12">
    <location>
        <begin position="31"/>
        <end position="77"/>
    </location>
</feature>
<evidence type="ECO:0000259" key="12">
    <source>
        <dbReference type="Pfam" id="PF20260"/>
    </source>
</evidence>
<dbReference type="PIRSF" id="PIRSF015601">
    <property type="entry name" value="MTase_slr0722"/>
    <property type="match status" value="1"/>
</dbReference>
<dbReference type="InterPro" id="IPR046887">
    <property type="entry name" value="RsmE_PUA-like"/>
</dbReference>
<dbReference type="EC" id="2.1.1.193" evidence="10"/>
<evidence type="ECO:0000256" key="9">
    <source>
        <dbReference type="ARBA" id="ARBA00047944"/>
    </source>
</evidence>
<organism evidence="13 14">
    <name type="scientific">Candidatus Danuiimicrobium aquiferis</name>
    <dbReference type="NCBI Taxonomy" id="1801832"/>
    <lineage>
        <taxon>Bacteria</taxon>
        <taxon>Pseudomonadati</taxon>
        <taxon>Candidatus Omnitrophota</taxon>
        <taxon>Candidatus Danuiimicrobium</taxon>
    </lineage>
</organism>
<proteinExistence type="inferred from homology"/>
<evidence type="ECO:0000256" key="10">
    <source>
        <dbReference type="PIRNR" id="PIRNR015601"/>
    </source>
</evidence>
<dbReference type="InterPro" id="IPR029028">
    <property type="entry name" value="Alpha/beta_knot_MTases"/>
</dbReference>
<dbReference type="CDD" id="cd18084">
    <property type="entry name" value="RsmE-like"/>
    <property type="match status" value="1"/>
</dbReference>
<evidence type="ECO:0000256" key="4">
    <source>
        <dbReference type="ARBA" id="ARBA00022552"/>
    </source>
</evidence>
<dbReference type="Pfam" id="PF04452">
    <property type="entry name" value="Methyltrans_RNA"/>
    <property type="match status" value="1"/>
</dbReference>
<dbReference type="InterPro" id="IPR029026">
    <property type="entry name" value="tRNA_m1G_MTases_N"/>
</dbReference>